<evidence type="ECO:0000313" key="3">
    <source>
        <dbReference type="Proteomes" id="UP000603317"/>
    </source>
</evidence>
<evidence type="ECO:0008006" key="4">
    <source>
        <dbReference type="Google" id="ProtNLM"/>
    </source>
</evidence>
<feature type="signal peptide" evidence="1">
    <location>
        <begin position="1"/>
        <end position="21"/>
    </location>
</feature>
<accession>A0ABQ1FBF3</accession>
<keyword evidence="1" id="KW-0732">Signal</keyword>
<organism evidence="2 3">
    <name type="scientific">Blastomonas marina</name>
    <dbReference type="NCBI Taxonomy" id="1867408"/>
    <lineage>
        <taxon>Bacteria</taxon>
        <taxon>Pseudomonadati</taxon>
        <taxon>Pseudomonadota</taxon>
        <taxon>Alphaproteobacteria</taxon>
        <taxon>Sphingomonadales</taxon>
        <taxon>Sphingomonadaceae</taxon>
        <taxon>Blastomonas</taxon>
    </lineage>
</organism>
<sequence length="141" mass="15151">MRLESGLIALSIALLAAPVVAQDESDVRVEPMTPAIEAEWQNPAEVQRVFVRETAGFSRFEARPAMKIGLMIEADGTVGECLPLALEQGGPAYGKELCPSIVEHARFAPARDAAGNAVRSVYVAYFEAYRPGAAAENRDFG</sequence>
<evidence type="ECO:0000256" key="1">
    <source>
        <dbReference type="SAM" id="SignalP"/>
    </source>
</evidence>
<keyword evidence="3" id="KW-1185">Reference proteome</keyword>
<feature type="chain" id="PRO_5045283129" description="TonB C-terminal domain-containing protein" evidence="1">
    <location>
        <begin position="22"/>
        <end position="141"/>
    </location>
</feature>
<reference evidence="3" key="1">
    <citation type="journal article" date="2019" name="Int. J. Syst. Evol. Microbiol.">
        <title>The Global Catalogue of Microorganisms (GCM) 10K type strain sequencing project: providing services to taxonomists for standard genome sequencing and annotation.</title>
        <authorList>
            <consortium name="The Broad Institute Genomics Platform"/>
            <consortium name="The Broad Institute Genome Sequencing Center for Infectious Disease"/>
            <person name="Wu L."/>
            <person name="Ma J."/>
        </authorList>
    </citation>
    <scope>NUCLEOTIDE SEQUENCE [LARGE SCALE GENOMIC DNA]</scope>
    <source>
        <strain evidence="3">CGMCC 1.15297</strain>
    </source>
</reference>
<dbReference type="RefSeq" id="WP_188642071.1">
    <property type="nucleotide sequence ID" value="NZ_BMID01000001.1"/>
</dbReference>
<protein>
    <recommendedName>
        <fullName evidence="4">TonB C-terminal domain-containing protein</fullName>
    </recommendedName>
</protein>
<evidence type="ECO:0000313" key="2">
    <source>
        <dbReference type="EMBL" id="GGA05874.1"/>
    </source>
</evidence>
<dbReference type="EMBL" id="BMID01000001">
    <property type="protein sequence ID" value="GGA05874.1"/>
    <property type="molecule type" value="Genomic_DNA"/>
</dbReference>
<comment type="caution">
    <text evidence="2">The sequence shown here is derived from an EMBL/GenBank/DDBJ whole genome shotgun (WGS) entry which is preliminary data.</text>
</comment>
<dbReference type="Proteomes" id="UP000603317">
    <property type="component" value="Unassembled WGS sequence"/>
</dbReference>
<proteinExistence type="predicted"/>
<name>A0ABQ1FBF3_9SPHN</name>
<gene>
    <name evidence="2" type="ORF">GCM10010923_14620</name>
</gene>